<dbReference type="InterPro" id="IPR011990">
    <property type="entry name" value="TPR-like_helical_dom_sf"/>
</dbReference>
<evidence type="ECO:0000256" key="2">
    <source>
        <dbReference type="SAM" id="MobiDB-lite"/>
    </source>
</evidence>
<dbReference type="PANTHER" id="PTHR48125:SF10">
    <property type="entry name" value="OS12G0136300 PROTEIN"/>
    <property type="match status" value="1"/>
</dbReference>
<feature type="region of interest" description="Disordered" evidence="2">
    <location>
        <begin position="87"/>
        <end position="142"/>
    </location>
</feature>
<evidence type="ECO:0000256" key="1">
    <source>
        <dbReference type="SAM" id="Coils"/>
    </source>
</evidence>
<name>A0A2L0F2J3_SORCE</name>
<dbReference type="OrthoDB" id="9806825at2"/>
<dbReference type="Proteomes" id="UP000238348">
    <property type="component" value="Chromosome"/>
</dbReference>
<reference evidence="3 4" key="1">
    <citation type="submission" date="2015-09" db="EMBL/GenBank/DDBJ databases">
        <title>Sorangium comparison.</title>
        <authorList>
            <person name="Zaburannyi N."/>
            <person name="Bunk B."/>
            <person name="Overmann J."/>
            <person name="Mueller R."/>
        </authorList>
    </citation>
    <scope>NUCLEOTIDE SEQUENCE [LARGE SCALE GENOMIC DNA]</scope>
    <source>
        <strain evidence="3 4">So ce26</strain>
    </source>
</reference>
<feature type="coiled-coil region" evidence="1">
    <location>
        <begin position="146"/>
        <end position="203"/>
    </location>
</feature>
<keyword evidence="1" id="KW-0175">Coiled coil</keyword>
<evidence type="ECO:0008006" key="5">
    <source>
        <dbReference type="Google" id="ProtNLM"/>
    </source>
</evidence>
<organism evidence="3 4">
    <name type="scientific">Sorangium cellulosum</name>
    <name type="common">Polyangium cellulosum</name>
    <dbReference type="NCBI Taxonomy" id="56"/>
    <lineage>
        <taxon>Bacteria</taxon>
        <taxon>Pseudomonadati</taxon>
        <taxon>Myxococcota</taxon>
        <taxon>Polyangia</taxon>
        <taxon>Polyangiales</taxon>
        <taxon>Polyangiaceae</taxon>
        <taxon>Sorangium</taxon>
    </lineage>
</organism>
<feature type="compositionally biased region" description="Low complexity" evidence="2">
    <location>
        <begin position="87"/>
        <end position="124"/>
    </location>
</feature>
<accession>A0A2L0F2J3</accession>
<gene>
    <name evidence="3" type="ORF">SOCE26_072490</name>
</gene>
<dbReference type="EMBL" id="CP012673">
    <property type="protein sequence ID" value="AUX45753.1"/>
    <property type="molecule type" value="Genomic_DNA"/>
</dbReference>
<dbReference type="PANTHER" id="PTHR48125">
    <property type="entry name" value="LP07818P1"/>
    <property type="match status" value="1"/>
</dbReference>
<dbReference type="RefSeq" id="WP_104984089.1">
    <property type="nucleotide sequence ID" value="NZ_CP012673.1"/>
</dbReference>
<feature type="region of interest" description="Disordered" evidence="2">
    <location>
        <begin position="1"/>
        <end position="41"/>
    </location>
</feature>
<protein>
    <recommendedName>
        <fullName evidence="5">Tetratricopeptide repeat protein</fullName>
    </recommendedName>
</protein>
<dbReference type="SUPFAM" id="SSF48452">
    <property type="entry name" value="TPR-like"/>
    <property type="match status" value="2"/>
</dbReference>
<sequence length="1458" mass="162544">MSKEHGGASAPQIREAPRAGSEARIPGPEAAGVPLGAPRVGRRRSRGALGFASLALVLAVAPLALSQPGGPPAPATSAVPATAPTATAPAAAGATPPAAPGAAAPAVSGPAPAAAPVLPAFAPPMSTGRKQAPPPPPPTPAQLSALAALEKEAAAYEKAARDYRSAITRIVQHHYEDRRRRILSALDREIETEKKGLRDAREEAIRRLEVFVQRYSGPNAHPENTPDAMFRLAALYEERARTDTDVSDDLSAALLPAIALYKRVISEFPQYRELAGIYYYLGHALNDSARFPEAQQVWRSLVCHNKYPYPVAPDPKDPTRDTVGALPQDHDADYWTGWEARHPTPIGATPGRAIQPARRQGRAQAAAVEDETTYINPYTDECQPIPQKTALGAEPRYIAEVWWQIGDYHFNELDRAGGPFNYNRAESAYRQSIKYKKPPVHGVAMYKLAWTYFKQQRYETSVRQFIELLRYTDEQEKLTGDPGADFRAEAYTYIAGSLTYLDFVGPGPEEPYVPRNDVLDVETDPRMAEQKMRVAIERVQDPKLIPQDEKWTVEIYKALALEFKELNQYRNTIEVSEILLKKWPMHRDAPVVQNQIADIYDTLTSQSREGTAERALNSAKALEARTKLAQYVGTTPWVEANKDDPEAIQTAERLVRGGLRRAAADHTNAGSALVQQALNTGEKESRDPIFERALGEYRLAAQGWAGYLSQDENAPDAYESRYWLADAHHMIVVISVAMDRSPTREEVDVARRAAISVRDSNEDDKYLQPAAYMVVDTAHQALLDRHKTFQRTNGAEGIEPRDKVKIVGEGDQQRVIAEPLPPEVQANVAARDEYIQRVPPALDAARNIDLYAFQAADYYFLYGQFAEARRRLEPIYNEQCGKTEFGYKAWERLTTMSNLENNVEQSRKLAEAALTRSCAVSEEQKLKEGDIARPTISRGYYIDAARAFEKAEKMPDGPARVAAWREAAALYKVALEKAPARDEAPEAAMNGAYCYKQVGDYDQAIAMYSLFIKEYGSEENLAKLEKGDPEANPPKNPDPKRYADRVKYLKQAYDALSAAYVLFFNYRSAAETYDTIARNTRFEQAARRDAARNSVLLYANIGERDKMTASRATFMSLNPPPEQKADIDFLVSSADLKAWDEQGPDDGPNRAARLKAVQSMEAYYAANKNNPAASGYVVQAAYHASKMRAAGGDPKAREWCKNTTNAFTSFRTSAADKTKALGSVQADMAAECAYKAIDERIKAEFDYDTGHHRYEGVIDQVKRAFEADLAKANDRYWKELQEVITAYESRLWSVAARGRQGSLYDSCRTGLYNARPPGLKLYTDKEEKLLKLAETSDREDLQETADALRQNRREQWRAARERLLDDADKAMVKFYVESVVWSKAWKVRNPAVDHAIQRLAFFTDILGDAKLREWSQGIIDPETKRPFEYKDGIFLRTRPGMTPPLAPDGLPLPLPVVP</sequence>
<proteinExistence type="predicted"/>
<evidence type="ECO:0000313" key="3">
    <source>
        <dbReference type="EMBL" id="AUX45753.1"/>
    </source>
</evidence>
<dbReference type="Gene3D" id="1.25.40.10">
    <property type="entry name" value="Tetratricopeptide repeat domain"/>
    <property type="match status" value="3"/>
</dbReference>
<evidence type="ECO:0000313" key="4">
    <source>
        <dbReference type="Proteomes" id="UP000238348"/>
    </source>
</evidence>